<gene>
    <name evidence="6" type="ORF">ILUMI_11337</name>
</gene>
<feature type="region of interest" description="Disordered" evidence="4">
    <location>
        <begin position="297"/>
        <end position="328"/>
    </location>
</feature>
<organism evidence="6 7">
    <name type="scientific">Ignelater luminosus</name>
    <name type="common">Cucubano</name>
    <name type="synonym">Pyrophorus luminosus</name>
    <dbReference type="NCBI Taxonomy" id="2038154"/>
    <lineage>
        <taxon>Eukaryota</taxon>
        <taxon>Metazoa</taxon>
        <taxon>Ecdysozoa</taxon>
        <taxon>Arthropoda</taxon>
        <taxon>Hexapoda</taxon>
        <taxon>Insecta</taxon>
        <taxon>Pterygota</taxon>
        <taxon>Neoptera</taxon>
        <taxon>Endopterygota</taxon>
        <taxon>Coleoptera</taxon>
        <taxon>Polyphaga</taxon>
        <taxon>Elateriformia</taxon>
        <taxon>Elateroidea</taxon>
        <taxon>Elateridae</taxon>
        <taxon>Agrypninae</taxon>
        <taxon>Pyrophorini</taxon>
        <taxon>Ignelater</taxon>
    </lineage>
</organism>
<dbReference type="Gene3D" id="2.60.120.200">
    <property type="match status" value="1"/>
</dbReference>
<evidence type="ECO:0000256" key="2">
    <source>
        <dbReference type="ARBA" id="ARBA00022737"/>
    </source>
</evidence>
<proteinExistence type="predicted"/>
<dbReference type="SMART" id="SM00908">
    <property type="entry name" value="Gal-bind_lectin"/>
    <property type="match status" value="1"/>
</dbReference>
<keyword evidence="1 3" id="KW-0430">Lectin</keyword>
<dbReference type="PANTHER" id="PTHR11346">
    <property type="entry name" value="GALECTIN"/>
    <property type="match status" value="1"/>
</dbReference>
<feature type="compositionally biased region" description="Pro residues" evidence="4">
    <location>
        <begin position="345"/>
        <end position="354"/>
    </location>
</feature>
<accession>A0A8K0D0F6</accession>
<dbReference type="FunFam" id="2.60.120.200:FF:000124">
    <property type="entry name" value="Galectin-4"/>
    <property type="match status" value="1"/>
</dbReference>
<dbReference type="InterPro" id="IPR001079">
    <property type="entry name" value="Galectin_CRD"/>
</dbReference>
<dbReference type="PANTHER" id="PTHR11346:SF176">
    <property type="entry name" value="32 KDA BETA-GALACTOSIDE-BINDING LECTIN LEC-3"/>
    <property type="match status" value="1"/>
</dbReference>
<comment type="caution">
    <text evidence="6">The sequence shown here is derived from an EMBL/GenBank/DDBJ whole genome shotgun (WGS) entry which is preliminary data.</text>
</comment>
<feature type="domain" description="Galectin" evidence="5">
    <location>
        <begin position="11"/>
        <end position="140"/>
    </location>
</feature>
<dbReference type="EMBL" id="VTPC01006551">
    <property type="protein sequence ID" value="KAF2894836.1"/>
    <property type="molecule type" value="Genomic_DNA"/>
</dbReference>
<feature type="compositionally biased region" description="Pro residues" evidence="4">
    <location>
        <begin position="161"/>
        <end position="189"/>
    </location>
</feature>
<keyword evidence="2" id="KW-0677">Repeat</keyword>
<dbReference type="Pfam" id="PF00337">
    <property type="entry name" value="Gal-bind_lectin"/>
    <property type="match status" value="1"/>
</dbReference>
<reference evidence="6" key="1">
    <citation type="submission" date="2019-08" db="EMBL/GenBank/DDBJ databases">
        <title>The genome of the North American firefly Photinus pyralis.</title>
        <authorList>
            <consortium name="Photinus pyralis genome working group"/>
            <person name="Fallon T.R."/>
            <person name="Sander Lower S.E."/>
            <person name="Weng J.-K."/>
        </authorList>
    </citation>
    <scope>NUCLEOTIDE SEQUENCE</scope>
    <source>
        <strain evidence="6">TRF0915ILg1</strain>
        <tissue evidence="6">Whole body</tissue>
    </source>
</reference>
<feature type="region of interest" description="Disordered" evidence="4">
    <location>
        <begin position="223"/>
        <end position="261"/>
    </location>
</feature>
<dbReference type="OrthoDB" id="6251307at2759"/>
<evidence type="ECO:0000256" key="1">
    <source>
        <dbReference type="ARBA" id="ARBA00022734"/>
    </source>
</evidence>
<evidence type="ECO:0000259" key="5">
    <source>
        <dbReference type="PROSITE" id="PS51304"/>
    </source>
</evidence>
<evidence type="ECO:0000313" key="6">
    <source>
        <dbReference type="EMBL" id="KAF2894836.1"/>
    </source>
</evidence>
<dbReference type="CDD" id="cd00070">
    <property type="entry name" value="GLECT"/>
    <property type="match status" value="1"/>
</dbReference>
<dbReference type="SUPFAM" id="SSF49899">
    <property type="entry name" value="Concanavalin A-like lectins/glucanases"/>
    <property type="match status" value="1"/>
</dbReference>
<dbReference type="Proteomes" id="UP000801492">
    <property type="component" value="Unassembled WGS sequence"/>
</dbReference>
<evidence type="ECO:0000256" key="4">
    <source>
        <dbReference type="SAM" id="MobiDB-lite"/>
    </source>
</evidence>
<feature type="compositionally biased region" description="Pro residues" evidence="4">
    <location>
        <begin position="239"/>
        <end position="249"/>
    </location>
</feature>
<keyword evidence="7" id="KW-1185">Reference proteome</keyword>
<protein>
    <recommendedName>
        <fullName evidence="3">Galectin</fullName>
    </recommendedName>
</protein>
<dbReference type="PRINTS" id="PR01217">
    <property type="entry name" value="PRICHEXTENSN"/>
</dbReference>
<feature type="compositionally biased region" description="Pro residues" evidence="4">
    <location>
        <begin position="309"/>
        <end position="319"/>
    </location>
</feature>
<evidence type="ECO:0000313" key="7">
    <source>
        <dbReference type="Proteomes" id="UP000801492"/>
    </source>
</evidence>
<dbReference type="GO" id="GO:0016936">
    <property type="term" value="F:galactoside binding"/>
    <property type="evidence" value="ECO:0007669"/>
    <property type="project" value="TreeGrafter"/>
</dbReference>
<sequence>MQPITNPPVPYIGPIRGGFNPGTMVRIQGQAPPNADRFNINLHCGQPPSDIALHISVRLLQNYIARNSFEDGAWGSEEDNGSVPIAPGQRFEILILCDPGSYKVAINGNHFCEFRHRIPFQKVDHLAIDGDVALGLISFESGASAPPPGPPYAGGPDYAYGPPPGQYGPPPQQGYGPPPPYGSGPPRPPGHQEESGMDNFLETAGTIIAGALASGAAQNLFSGITGSGGQAQQQQQRYQPPPPPPPQPQQPLFSLGGGQGTVGGLGSVGSLLQTFAGQVLAGPKKVQMPMSAASPLLNQSHPTGMPMPTSVPLPSPSQPPRYSSGPPMPMPNPYMPQMPPYGAPPSYIPTPMPPGGGGGATYPIQPPLNMQNYGPQPIYPHKKMKKSKLKKAMKYGLPIAGAGLGAYAVSRALRHSSSSSSSSSDSD</sequence>
<dbReference type="GO" id="GO:0030246">
    <property type="term" value="F:carbohydrate binding"/>
    <property type="evidence" value="ECO:0007669"/>
    <property type="project" value="UniProtKB-UniRule"/>
</dbReference>
<dbReference type="PROSITE" id="PS51304">
    <property type="entry name" value="GALECTIN"/>
    <property type="match status" value="1"/>
</dbReference>
<dbReference type="InterPro" id="IPR013320">
    <property type="entry name" value="ConA-like_dom_sf"/>
</dbReference>
<dbReference type="InterPro" id="IPR044156">
    <property type="entry name" value="Galectin-like"/>
</dbReference>
<name>A0A8K0D0F6_IGNLU</name>
<evidence type="ECO:0000256" key="3">
    <source>
        <dbReference type="RuleBase" id="RU102079"/>
    </source>
</evidence>
<dbReference type="AlphaFoldDB" id="A0A8K0D0F6"/>
<feature type="region of interest" description="Disordered" evidence="4">
    <location>
        <begin position="147"/>
        <end position="197"/>
    </location>
</feature>
<dbReference type="SMART" id="SM00276">
    <property type="entry name" value="GLECT"/>
    <property type="match status" value="1"/>
</dbReference>
<feature type="region of interest" description="Disordered" evidence="4">
    <location>
        <begin position="345"/>
        <end position="383"/>
    </location>
</feature>